<dbReference type="AlphaFoldDB" id="A0A9D4QS22"/>
<accession>A0A9D4QS22</accession>
<evidence type="ECO:0000313" key="1">
    <source>
        <dbReference type="EMBL" id="KAH3841516.1"/>
    </source>
</evidence>
<organism evidence="1 2">
    <name type="scientific">Dreissena polymorpha</name>
    <name type="common">Zebra mussel</name>
    <name type="synonym">Mytilus polymorpha</name>
    <dbReference type="NCBI Taxonomy" id="45954"/>
    <lineage>
        <taxon>Eukaryota</taxon>
        <taxon>Metazoa</taxon>
        <taxon>Spiralia</taxon>
        <taxon>Lophotrochozoa</taxon>
        <taxon>Mollusca</taxon>
        <taxon>Bivalvia</taxon>
        <taxon>Autobranchia</taxon>
        <taxon>Heteroconchia</taxon>
        <taxon>Euheterodonta</taxon>
        <taxon>Imparidentia</taxon>
        <taxon>Neoheterodontei</taxon>
        <taxon>Myida</taxon>
        <taxon>Dreissenoidea</taxon>
        <taxon>Dreissenidae</taxon>
        <taxon>Dreissena</taxon>
    </lineage>
</organism>
<sequence length="57" mass="6030">MDGPLDDPIEEEDCVGFALSTVDCPSPVVTLVCWPIAGVCGRVFCPTTVTNDRGVMT</sequence>
<gene>
    <name evidence="1" type="ORF">DPMN_114981</name>
</gene>
<keyword evidence="2" id="KW-1185">Reference proteome</keyword>
<evidence type="ECO:0000313" key="2">
    <source>
        <dbReference type="Proteomes" id="UP000828390"/>
    </source>
</evidence>
<comment type="caution">
    <text evidence="1">The sequence shown here is derived from an EMBL/GenBank/DDBJ whole genome shotgun (WGS) entry which is preliminary data.</text>
</comment>
<dbReference type="Proteomes" id="UP000828390">
    <property type="component" value="Unassembled WGS sequence"/>
</dbReference>
<reference evidence="1" key="2">
    <citation type="submission" date="2020-11" db="EMBL/GenBank/DDBJ databases">
        <authorList>
            <person name="McCartney M.A."/>
            <person name="Auch B."/>
            <person name="Kono T."/>
            <person name="Mallez S."/>
            <person name="Becker A."/>
            <person name="Gohl D.M."/>
            <person name="Silverstein K.A.T."/>
            <person name="Koren S."/>
            <person name="Bechman K.B."/>
            <person name="Herman A."/>
            <person name="Abrahante J.E."/>
            <person name="Garbe J."/>
        </authorList>
    </citation>
    <scope>NUCLEOTIDE SEQUENCE</scope>
    <source>
        <strain evidence="1">Duluth1</strain>
        <tissue evidence="1">Whole animal</tissue>
    </source>
</reference>
<name>A0A9D4QS22_DREPO</name>
<protein>
    <submittedName>
        <fullName evidence="1">Uncharacterized protein</fullName>
    </submittedName>
</protein>
<proteinExistence type="predicted"/>
<reference evidence="1" key="1">
    <citation type="journal article" date="2019" name="bioRxiv">
        <title>The Genome of the Zebra Mussel, Dreissena polymorpha: A Resource for Invasive Species Research.</title>
        <authorList>
            <person name="McCartney M.A."/>
            <person name="Auch B."/>
            <person name="Kono T."/>
            <person name="Mallez S."/>
            <person name="Zhang Y."/>
            <person name="Obille A."/>
            <person name="Becker A."/>
            <person name="Abrahante J.E."/>
            <person name="Garbe J."/>
            <person name="Badalamenti J.P."/>
            <person name="Herman A."/>
            <person name="Mangelson H."/>
            <person name="Liachko I."/>
            <person name="Sullivan S."/>
            <person name="Sone E.D."/>
            <person name="Koren S."/>
            <person name="Silverstein K.A.T."/>
            <person name="Beckman K.B."/>
            <person name="Gohl D.M."/>
        </authorList>
    </citation>
    <scope>NUCLEOTIDE SEQUENCE</scope>
    <source>
        <strain evidence="1">Duluth1</strain>
        <tissue evidence="1">Whole animal</tissue>
    </source>
</reference>
<dbReference type="EMBL" id="JAIWYP010000004">
    <property type="protein sequence ID" value="KAH3841516.1"/>
    <property type="molecule type" value="Genomic_DNA"/>
</dbReference>